<evidence type="ECO:0000313" key="9">
    <source>
        <dbReference type="EMBL" id="MBC3439614.1"/>
    </source>
</evidence>
<proteinExistence type="inferred from homology"/>
<dbReference type="GO" id="GO:0046872">
    <property type="term" value="F:metal ion binding"/>
    <property type="evidence" value="ECO:0007669"/>
    <property type="project" value="UniProtKB-UniRule"/>
</dbReference>
<dbReference type="Proteomes" id="UP000599879">
    <property type="component" value="Unassembled WGS sequence"/>
</dbReference>
<keyword evidence="2 7" id="KW-0645">Protease</keyword>
<evidence type="ECO:0000256" key="5">
    <source>
        <dbReference type="ARBA" id="ARBA00022833"/>
    </source>
</evidence>
<evidence type="ECO:0000256" key="1">
    <source>
        <dbReference type="ARBA" id="ARBA00006040"/>
    </source>
</evidence>
<dbReference type="InterPro" id="IPR024079">
    <property type="entry name" value="MetalloPept_cat_dom_sf"/>
</dbReference>
<dbReference type="GO" id="GO:0004222">
    <property type="term" value="F:metalloendopeptidase activity"/>
    <property type="evidence" value="ECO:0007669"/>
    <property type="project" value="InterPro"/>
</dbReference>
<dbReference type="InterPro" id="IPR045090">
    <property type="entry name" value="Pept_M3A_M3B"/>
</dbReference>
<dbReference type="PANTHER" id="PTHR11804">
    <property type="entry name" value="PROTEASE M3 THIMET OLIGOPEPTIDASE-RELATED"/>
    <property type="match status" value="1"/>
</dbReference>
<evidence type="ECO:0000259" key="8">
    <source>
        <dbReference type="Pfam" id="PF01432"/>
    </source>
</evidence>
<evidence type="ECO:0000256" key="7">
    <source>
        <dbReference type="RuleBase" id="RU003435"/>
    </source>
</evidence>
<organism evidence="9">
    <name type="scientific">Pseudomonas urmiensis</name>
    <dbReference type="NCBI Taxonomy" id="2745493"/>
    <lineage>
        <taxon>Bacteria</taxon>
        <taxon>Pseudomonadati</taxon>
        <taxon>Pseudomonadota</taxon>
        <taxon>Gammaproteobacteria</taxon>
        <taxon>Pseudomonadales</taxon>
        <taxon>Pseudomonadaceae</taxon>
        <taxon>Pseudomonas</taxon>
    </lineage>
</organism>
<evidence type="ECO:0000256" key="2">
    <source>
        <dbReference type="ARBA" id="ARBA00022670"/>
    </source>
</evidence>
<name>A0A923JU38_9PSED</name>
<comment type="cofactor">
    <cofactor evidence="7">
        <name>Zn(2+)</name>
        <dbReference type="ChEBI" id="CHEBI:29105"/>
    </cofactor>
    <text evidence="7">Binds 1 zinc ion.</text>
</comment>
<evidence type="ECO:0000256" key="3">
    <source>
        <dbReference type="ARBA" id="ARBA00022723"/>
    </source>
</evidence>
<dbReference type="EMBL" id="JABWRE020000001">
    <property type="protein sequence ID" value="MBV4538847.1"/>
    <property type="molecule type" value="Genomic_DNA"/>
</dbReference>
<reference evidence="9" key="2">
    <citation type="submission" date="2020-07" db="EMBL/GenBank/DDBJ databases">
        <authorList>
            <person name="Lood C."/>
            <person name="Girard L."/>
        </authorList>
    </citation>
    <scope>NUCLEOTIDE SEQUENCE</scope>
    <source>
        <strain evidence="9">SWRI10</strain>
    </source>
</reference>
<reference evidence="9" key="1">
    <citation type="journal article" date="2020" name="Microorganisms">
        <title>Reliable Identification of Environmental Pseudomonas Isolates Using the rpoD Gene.</title>
        <authorList>
            <consortium name="The Broad Institute Genome Sequencing Platform"/>
            <person name="Girard L."/>
            <person name="Lood C."/>
            <person name="Rokni-Zadeh H."/>
            <person name="van Noort V."/>
            <person name="Lavigne R."/>
            <person name="De Mot R."/>
        </authorList>
    </citation>
    <scope>NUCLEOTIDE SEQUENCE</scope>
    <source>
        <strain evidence="9">SWRI10</strain>
    </source>
</reference>
<reference evidence="10" key="3">
    <citation type="submission" date="2021-06" db="EMBL/GenBank/DDBJ databases">
        <title>Updating the genus Pseudomonas: Description of 43 new species and partition of the Pseudomonas putida group.</title>
        <authorList>
            <person name="Girard L."/>
            <person name="Lood C."/>
            <person name="Vandamme P."/>
            <person name="Rokni-Zadeh H."/>
            <person name="Van Noort V."/>
            <person name="Hofte M."/>
            <person name="Lavigne R."/>
            <person name="De Mot R."/>
        </authorList>
    </citation>
    <scope>NUCLEOTIDE SEQUENCE</scope>
    <source>
        <strain evidence="10">SWRI10</strain>
    </source>
</reference>
<dbReference type="RefSeq" id="WP_186553174.1">
    <property type="nucleotide sequence ID" value="NZ_JABWRE020000001.1"/>
</dbReference>
<protein>
    <submittedName>
        <fullName evidence="9">Peptidase M3</fullName>
    </submittedName>
</protein>
<keyword evidence="3 7" id="KW-0479">Metal-binding</keyword>
<keyword evidence="4 7" id="KW-0378">Hydrolase</keyword>
<keyword evidence="5 7" id="KW-0862">Zinc</keyword>
<dbReference type="AlphaFoldDB" id="A0A923JU38"/>
<gene>
    <name evidence="10" type="ORF">HU737_023075</name>
    <name evidence="9" type="ORF">HU737_02895</name>
</gene>
<dbReference type="InterPro" id="IPR024077">
    <property type="entry name" value="Neurolysin/TOP_dom2"/>
</dbReference>
<comment type="similarity">
    <text evidence="1 7">Belongs to the peptidase M3 family.</text>
</comment>
<dbReference type="PANTHER" id="PTHR11804:SF84">
    <property type="entry name" value="SACCHAROLYSIN"/>
    <property type="match status" value="1"/>
</dbReference>
<evidence type="ECO:0000313" key="10">
    <source>
        <dbReference type="EMBL" id="MBV4538847.1"/>
    </source>
</evidence>
<dbReference type="InterPro" id="IPR001567">
    <property type="entry name" value="Pept_M3A_M3B_dom"/>
</dbReference>
<evidence type="ECO:0000256" key="4">
    <source>
        <dbReference type="ARBA" id="ARBA00022801"/>
    </source>
</evidence>
<evidence type="ECO:0000256" key="6">
    <source>
        <dbReference type="ARBA" id="ARBA00023049"/>
    </source>
</evidence>
<dbReference type="SUPFAM" id="SSF55486">
    <property type="entry name" value="Metalloproteases ('zincins'), catalytic domain"/>
    <property type="match status" value="1"/>
</dbReference>
<feature type="domain" description="Peptidase M3A/M3B catalytic" evidence="8">
    <location>
        <begin position="224"/>
        <end position="669"/>
    </location>
</feature>
<dbReference type="Pfam" id="PF01432">
    <property type="entry name" value="Peptidase_M3"/>
    <property type="match status" value="1"/>
</dbReference>
<dbReference type="GO" id="GO:0006508">
    <property type="term" value="P:proteolysis"/>
    <property type="evidence" value="ECO:0007669"/>
    <property type="project" value="UniProtKB-KW"/>
</dbReference>
<keyword evidence="6 7" id="KW-0482">Metalloprotease</keyword>
<comment type="caution">
    <text evidence="9">The sequence shown here is derived from an EMBL/GenBank/DDBJ whole genome shotgun (WGS) entry which is preliminary data.</text>
</comment>
<accession>A0A923JU38</accession>
<dbReference type="GO" id="GO:0006518">
    <property type="term" value="P:peptide metabolic process"/>
    <property type="evidence" value="ECO:0007669"/>
    <property type="project" value="TreeGrafter"/>
</dbReference>
<dbReference type="EMBL" id="JABWRE010000001">
    <property type="protein sequence ID" value="MBC3439614.1"/>
    <property type="molecule type" value="Genomic_DNA"/>
</dbReference>
<dbReference type="Gene3D" id="3.40.390.10">
    <property type="entry name" value="Collagenase (Catalytic Domain)"/>
    <property type="match status" value="1"/>
</dbReference>
<sequence>MPNPNPLLRGDRLIAYDQVTLEHLKSAVEHALASTEEAVLEQIIERQQQLPTWDDLVLAVDQLEARLQGAVYSVMPLHTRGPDWADLVLELLGKVDSWFKQKDRSLRLYRLYQRLAESEIGRGLSADKQLTMQKRLREFRLAGVLLDESARQRLGELDTTIARLQREFGDNLDRSVSDRKIHVQDQQRLRGLPARNLAELAAHAHAAGLQGWLVPCEEQPCKAVLKYAQDRLLREQVYRAFHTRGSHDDPTLDNGPLLQALAEVRQERAELLGFPDAVALSLEEKNLGSWSEVQGFLQDLQARVTPGMLGRWRTLLEQAKEQGLDQLKPWDVAYLQHSLQGRLTALDEEQVRAFFPYDKVIAALVELTRELFGIALVPVTSVQAWHPEVLTFELVEHHAIIGHLYVDGVAREGKEPGSVYTSYSFNRRVDAEGVYHGPVAMVFSDVPEGVDGAPPLLDHLALRKLFHEFGHALQHLLLRTHNHLLSDTRRLGRVGNEVCSKLFERWVWSAEFLASISADYRTGGRLPVSTLQPVLKRLQRDALGEVAMGLALSLLDLDLHRNVKDGRALQVRVEDSYREVFGRPLADFERPAQAFEHLVGGYDASYFSYLWSDAHAVDLFTRFEQVGLRDGATGHALREKFIAHGASRTLADSVADFLDRPLNLDAYLRWNRLEAAPE</sequence>
<dbReference type="Gene3D" id="1.10.1370.10">
    <property type="entry name" value="Neurolysin, domain 3"/>
    <property type="match status" value="1"/>
</dbReference>